<evidence type="ECO:0000313" key="2">
    <source>
        <dbReference type="Proteomes" id="UP001186974"/>
    </source>
</evidence>
<proteinExistence type="predicted"/>
<evidence type="ECO:0000313" key="1">
    <source>
        <dbReference type="EMBL" id="KAK3043963.1"/>
    </source>
</evidence>
<dbReference type="Proteomes" id="UP001186974">
    <property type="component" value="Unassembled WGS sequence"/>
</dbReference>
<comment type="caution">
    <text evidence="1">The sequence shown here is derived from an EMBL/GenBank/DDBJ whole genome shotgun (WGS) entry which is preliminary data.</text>
</comment>
<organism evidence="1 2">
    <name type="scientific">Coniosporium uncinatum</name>
    <dbReference type="NCBI Taxonomy" id="93489"/>
    <lineage>
        <taxon>Eukaryota</taxon>
        <taxon>Fungi</taxon>
        <taxon>Dikarya</taxon>
        <taxon>Ascomycota</taxon>
        <taxon>Pezizomycotina</taxon>
        <taxon>Dothideomycetes</taxon>
        <taxon>Dothideomycetes incertae sedis</taxon>
        <taxon>Coniosporium</taxon>
    </lineage>
</organism>
<name>A0ACC3CSI6_9PEZI</name>
<keyword evidence="2" id="KW-1185">Reference proteome</keyword>
<feature type="non-terminal residue" evidence="1">
    <location>
        <position position="163"/>
    </location>
</feature>
<accession>A0ACC3CSI6</accession>
<gene>
    <name evidence="1" type="ORF">LTS18_002542</name>
</gene>
<reference evidence="1" key="1">
    <citation type="submission" date="2024-09" db="EMBL/GenBank/DDBJ databases">
        <title>Black Yeasts Isolated from many extreme environments.</title>
        <authorList>
            <person name="Coleine C."/>
            <person name="Stajich J.E."/>
            <person name="Selbmann L."/>
        </authorList>
    </citation>
    <scope>NUCLEOTIDE SEQUENCE</scope>
    <source>
        <strain evidence="1">CCFEE 5737</strain>
    </source>
</reference>
<dbReference type="EMBL" id="JAWDJW010012624">
    <property type="protein sequence ID" value="KAK3043963.1"/>
    <property type="molecule type" value="Genomic_DNA"/>
</dbReference>
<sequence>MSPPRQVFIAVVGAGGVGRCFFNQLAALTTRLSQSASSPIYLSLILVARSSKVLISDGYKPLNLSTWEEDLKSSDSPAKSPSEIADYLAKSPEKVVLVDNTSNQELADAYPDFLKKGINIVTPNKKAFSGSYSLWKDIFAAASNGGGSGGYVFHESSVGAGLP</sequence>
<protein>
    <submittedName>
        <fullName evidence="1">Uncharacterized protein</fullName>
    </submittedName>
</protein>